<dbReference type="AlphaFoldDB" id="A0A645EAL0"/>
<reference evidence="1" key="1">
    <citation type="submission" date="2019-08" db="EMBL/GenBank/DDBJ databases">
        <authorList>
            <person name="Kucharzyk K."/>
            <person name="Murdoch R.W."/>
            <person name="Higgins S."/>
            <person name="Loffler F."/>
        </authorList>
    </citation>
    <scope>NUCLEOTIDE SEQUENCE</scope>
</reference>
<name>A0A645EAL0_9ZZZZ</name>
<comment type="caution">
    <text evidence="1">The sequence shown here is derived from an EMBL/GenBank/DDBJ whole genome shotgun (WGS) entry which is preliminary data.</text>
</comment>
<sequence>MRHRQNASGCPDSSLTDNHRTIVQRTVLKEYILQQSLVDIRIDHLARLQYLIERQVVFHDNECPHPLLAHTDASHNDGHNIVMFQRFFLVTGEKTYQSTSPLVRPQSKQKAAYLILKKNNERQHAYADQLVEYRSEQTHLQYLRHHQPNKNKHQNTGENIDGPRSLHQLVCVIQQESNKQYVYKIFYSKLKKHASVILCYS</sequence>
<gene>
    <name evidence="1" type="ORF">SDC9_146264</name>
</gene>
<accession>A0A645EAL0</accession>
<evidence type="ECO:0000313" key="1">
    <source>
        <dbReference type="EMBL" id="MPM99074.1"/>
    </source>
</evidence>
<proteinExistence type="predicted"/>
<dbReference type="EMBL" id="VSSQ01045192">
    <property type="protein sequence ID" value="MPM99074.1"/>
    <property type="molecule type" value="Genomic_DNA"/>
</dbReference>
<protein>
    <submittedName>
        <fullName evidence="1">Uncharacterized protein</fullName>
    </submittedName>
</protein>
<organism evidence="1">
    <name type="scientific">bioreactor metagenome</name>
    <dbReference type="NCBI Taxonomy" id="1076179"/>
    <lineage>
        <taxon>unclassified sequences</taxon>
        <taxon>metagenomes</taxon>
        <taxon>ecological metagenomes</taxon>
    </lineage>
</organism>